<dbReference type="Proteomes" id="UP000036681">
    <property type="component" value="Unplaced"/>
</dbReference>
<sequence>MLSSLSSALSRLSTAVPSLLYISRMSASGRWWPQPQ</sequence>
<dbReference type="WBParaSite" id="ALUE_0001890901-mRNA-1">
    <property type="protein sequence ID" value="ALUE_0001890901-mRNA-1"/>
    <property type="gene ID" value="ALUE_0001890901"/>
</dbReference>
<protein>
    <submittedName>
        <fullName evidence="2">Uncharacterized protein</fullName>
    </submittedName>
</protein>
<proteinExistence type="predicted"/>
<keyword evidence="1" id="KW-1185">Reference proteome</keyword>
<name>A0A0M3IJQ8_ASCLU</name>
<dbReference type="AlphaFoldDB" id="A0A0M3IJQ8"/>
<organism evidence="1 2">
    <name type="scientific">Ascaris lumbricoides</name>
    <name type="common">Giant roundworm</name>
    <dbReference type="NCBI Taxonomy" id="6252"/>
    <lineage>
        <taxon>Eukaryota</taxon>
        <taxon>Metazoa</taxon>
        <taxon>Ecdysozoa</taxon>
        <taxon>Nematoda</taxon>
        <taxon>Chromadorea</taxon>
        <taxon>Rhabditida</taxon>
        <taxon>Spirurina</taxon>
        <taxon>Ascaridomorpha</taxon>
        <taxon>Ascaridoidea</taxon>
        <taxon>Ascarididae</taxon>
        <taxon>Ascaris</taxon>
    </lineage>
</organism>
<evidence type="ECO:0000313" key="2">
    <source>
        <dbReference type="WBParaSite" id="ALUE_0001890901-mRNA-1"/>
    </source>
</evidence>
<accession>A0A0M3IJQ8</accession>
<evidence type="ECO:0000313" key="1">
    <source>
        <dbReference type="Proteomes" id="UP000036681"/>
    </source>
</evidence>
<reference evidence="2" key="1">
    <citation type="submission" date="2017-02" db="UniProtKB">
        <authorList>
            <consortium name="WormBaseParasite"/>
        </authorList>
    </citation>
    <scope>IDENTIFICATION</scope>
</reference>